<dbReference type="PANTHER" id="PTHR43155">
    <property type="entry name" value="CYCLIC DI-GMP PHOSPHODIESTERASE PA4108-RELATED"/>
    <property type="match status" value="1"/>
</dbReference>
<proteinExistence type="predicted"/>
<reference evidence="3 4" key="1">
    <citation type="submission" date="2017-01" db="EMBL/GenBank/DDBJ databases">
        <title>Draft sequence of Acidihalobacter ferrooxidans strain DSM 14175 (strain V8).</title>
        <authorList>
            <person name="Khaleque H.N."/>
            <person name="Ramsay J.P."/>
            <person name="Murphy R.J.T."/>
            <person name="Kaksonen A.H."/>
            <person name="Boxall N.J."/>
            <person name="Watkin E.L.J."/>
        </authorList>
    </citation>
    <scope>NUCLEOTIDE SEQUENCE [LARGE SCALE GENOMIC DNA]</scope>
    <source>
        <strain evidence="3 4">V8</strain>
    </source>
</reference>
<dbReference type="CDD" id="cd00077">
    <property type="entry name" value="HDc"/>
    <property type="match status" value="1"/>
</dbReference>
<accession>A0A1P8UJ34</accession>
<feature type="region of interest" description="Disordered" evidence="1">
    <location>
        <begin position="67"/>
        <end position="104"/>
    </location>
</feature>
<dbReference type="Proteomes" id="UP000243807">
    <property type="component" value="Chromosome"/>
</dbReference>
<dbReference type="PANTHER" id="PTHR43155:SF2">
    <property type="entry name" value="CYCLIC DI-GMP PHOSPHODIESTERASE PA4108"/>
    <property type="match status" value="1"/>
</dbReference>
<dbReference type="InterPro" id="IPR037522">
    <property type="entry name" value="HD_GYP_dom"/>
</dbReference>
<dbReference type="Pfam" id="PF13487">
    <property type="entry name" value="HD_5"/>
    <property type="match status" value="1"/>
</dbReference>
<protein>
    <recommendedName>
        <fullName evidence="2">HD-GYP domain-containing protein</fullName>
    </recommendedName>
</protein>
<evidence type="ECO:0000256" key="1">
    <source>
        <dbReference type="SAM" id="MobiDB-lite"/>
    </source>
</evidence>
<dbReference type="Pfam" id="PF11871">
    <property type="entry name" value="DUF3391"/>
    <property type="match status" value="1"/>
</dbReference>
<feature type="domain" description="HD-GYP" evidence="2">
    <location>
        <begin position="155"/>
        <end position="351"/>
    </location>
</feature>
<dbReference type="AlphaFoldDB" id="A0A1P8UJ34"/>
<dbReference type="SUPFAM" id="SSF109604">
    <property type="entry name" value="HD-domain/PDEase-like"/>
    <property type="match status" value="1"/>
</dbReference>
<dbReference type="GO" id="GO:0008081">
    <property type="term" value="F:phosphoric diester hydrolase activity"/>
    <property type="evidence" value="ECO:0007669"/>
    <property type="project" value="UniProtKB-ARBA"/>
</dbReference>
<dbReference type="InterPro" id="IPR003607">
    <property type="entry name" value="HD/PDEase_dom"/>
</dbReference>
<dbReference type="InterPro" id="IPR021812">
    <property type="entry name" value="DUF3391"/>
</dbReference>
<dbReference type="STRING" id="1765967.BW247_12640"/>
<dbReference type="RefSeq" id="WP_076837458.1">
    <property type="nucleotide sequence ID" value="NZ_CP019434.1"/>
</dbReference>
<dbReference type="OrthoDB" id="9802066at2"/>
<dbReference type="EMBL" id="CP019434">
    <property type="protein sequence ID" value="APZ43832.1"/>
    <property type="molecule type" value="Genomic_DNA"/>
</dbReference>
<organism evidence="3 4">
    <name type="scientific">Acidihalobacter ferrooxydans</name>
    <dbReference type="NCBI Taxonomy" id="1765967"/>
    <lineage>
        <taxon>Bacteria</taxon>
        <taxon>Pseudomonadati</taxon>
        <taxon>Pseudomonadota</taxon>
        <taxon>Gammaproteobacteria</taxon>
        <taxon>Chromatiales</taxon>
        <taxon>Ectothiorhodospiraceae</taxon>
        <taxon>Acidihalobacter</taxon>
    </lineage>
</organism>
<name>A0A1P8UJ34_9GAMM</name>
<evidence type="ECO:0000313" key="4">
    <source>
        <dbReference type="Proteomes" id="UP000243807"/>
    </source>
</evidence>
<dbReference type="Gene3D" id="1.10.3210.10">
    <property type="entry name" value="Hypothetical protein af1432"/>
    <property type="match status" value="1"/>
</dbReference>
<gene>
    <name evidence="3" type="ORF">BW247_12640</name>
</gene>
<evidence type="ECO:0000259" key="2">
    <source>
        <dbReference type="PROSITE" id="PS51832"/>
    </source>
</evidence>
<dbReference type="InterPro" id="IPR006675">
    <property type="entry name" value="HDIG_dom"/>
</dbReference>
<dbReference type="KEGG" id="afy:BW247_12640"/>
<evidence type="ECO:0000313" key="3">
    <source>
        <dbReference type="EMBL" id="APZ43832.1"/>
    </source>
</evidence>
<sequence length="443" mass="48827">MTNFLDNSAHIKAKAHTLRQGMFVAGLDRPWKGTPFMLQGFLITTEEELEHLRKLCQFVYIDPTRSTVPLPQTTRPDPEPRSKPVSGNKIRPVRQGPAPNLRGLANPAAFRENLKVAARRQNHARRYLQSTFNDVRLGASVNTIEAQAIVAGLVESITTNVNAALWLTNLKDRDEYTLVHSMNVCVLSIAFARHLGFGDEELHVIGLGALLHDLGKIKTPDDVLNKPGRLTGDEFAIMKRHPVDGYELLADTGDLPRASLQIVRHHHERIDGSGYPDGWGGEGIPLPVLLTSVVDVYDAVTSDRCYHVGRSPHEGLKLLYDIAPNNFGRELIEEFIRCVGIYPIGSLVELTDGSLGIVLSADPDHRLKPLVRIVRQPSGEPCADCARINLAELAGHNSGHWRDWGIRRVLNPTDYDIDIKAIVAEDSDIGELIALEPVGLGGS</sequence>
<dbReference type="PROSITE" id="PS51832">
    <property type="entry name" value="HD_GYP"/>
    <property type="match status" value="1"/>
</dbReference>
<dbReference type="SMART" id="SM00471">
    <property type="entry name" value="HDc"/>
    <property type="match status" value="1"/>
</dbReference>
<dbReference type="NCBIfam" id="TIGR00277">
    <property type="entry name" value="HDIG"/>
    <property type="match status" value="1"/>
</dbReference>
<keyword evidence="4" id="KW-1185">Reference proteome</keyword>